<dbReference type="InterPro" id="IPR050092">
    <property type="entry name" value="RNase_H"/>
</dbReference>
<dbReference type="CDD" id="cd09278">
    <property type="entry name" value="RNase_HI_prokaryote_like"/>
    <property type="match status" value="1"/>
</dbReference>
<evidence type="ECO:0000256" key="10">
    <source>
        <dbReference type="ARBA" id="ARBA00022759"/>
    </source>
</evidence>
<comment type="subunit">
    <text evidence="5">Monomer.</text>
</comment>
<comment type="similarity">
    <text evidence="4">Belongs to the RNase H family.</text>
</comment>
<evidence type="ECO:0000256" key="8">
    <source>
        <dbReference type="ARBA" id="ARBA00022722"/>
    </source>
</evidence>
<evidence type="ECO:0000256" key="13">
    <source>
        <dbReference type="SAM" id="MobiDB-lite"/>
    </source>
</evidence>
<evidence type="ECO:0000313" key="15">
    <source>
        <dbReference type="EMBL" id="GEP73527.1"/>
    </source>
</evidence>
<dbReference type="PANTHER" id="PTHR10642">
    <property type="entry name" value="RIBONUCLEASE H1"/>
    <property type="match status" value="1"/>
</dbReference>
<dbReference type="Gene3D" id="3.30.420.10">
    <property type="entry name" value="Ribonuclease H-like superfamily/Ribonuclease H"/>
    <property type="match status" value="1"/>
</dbReference>
<evidence type="ECO:0000256" key="2">
    <source>
        <dbReference type="ARBA" id="ARBA00001946"/>
    </source>
</evidence>
<comment type="caution">
    <text evidence="15">The sequence shown here is derived from an EMBL/GenBank/DDBJ whole genome shotgun (WGS) entry which is preliminary data.</text>
</comment>
<sequence>MKYYAVRKGRQTGIFTTWDAAEKQVKGYPGAKYKSFKIKSEAEQFLNGQLSSTSHQSGKPDVKFPTADTDDIILYTDGGARNHGNVKGGHVKSNDKAAWAYLIVTPTNRFSDSGGEFGATNNRMEIMALYEALAYLNAHDLQDSHIHAVLDSKYVLNAINKNWLKGWQRRGWTRSGGQKLENKELWRSLAQELRNFPHLSLYWTKGHADNEGNVFVDRLLNETMDKMKAKAPQTASQRQPVSQPAAKPASSKTHETDLKPSHDTEKSVQDIEHNLKQLGLFDDDDQ</sequence>
<evidence type="ECO:0000256" key="7">
    <source>
        <dbReference type="ARBA" id="ARBA00017721"/>
    </source>
</evidence>
<keyword evidence="8" id="KW-0540">Nuclease</keyword>
<dbReference type="OrthoDB" id="9811552at2"/>
<dbReference type="GO" id="GO:0003676">
    <property type="term" value="F:nucleic acid binding"/>
    <property type="evidence" value="ECO:0007669"/>
    <property type="project" value="InterPro"/>
</dbReference>
<evidence type="ECO:0000256" key="4">
    <source>
        <dbReference type="ARBA" id="ARBA00005300"/>
    </source>
</evidence>
<dbReference type="GO" id="GO:0046872">
    <property type="term" value="F:metal ion binding"/>
    <property type="evidence" value="ECO:0007669"/>
    <property type="project" value="UniProtKB-KW"/>
</dbReference>
<evidence type="ECO:0000256" key="1">
    <source>
        <dbReference type="ARBA" id="ARBA00000077"/>
    </source>
</evidence>
<feature type="region of interest" description="Disordered" evidence="13">
    <location>
        <begin position="227"/>
        <end position="286"/>
    </location>
</feature>
<dbReference type="InterPro" id="IPR037056">
    <property type="entry name" value="RNase_H1_N_sf"/>
</dbReference>
<dbReference type="FunFam" id="3.40.970.10:FF:000002">
    <property type="entry name" value="Ribonuclease H"/>
    <property type="match status" value="1"/>
</dbReference>
<dbReference type="Pfam" id="PF00075">
    <property type="entry name" value="RNase_H"/>
    <property type="match status" value="1"/>
</dbReference>
<comment type="cofactor">
    <cofactor evidence="2">
        <name>Mg(2+)</name>
        <dbReference type="ChEBI" id="CHEBI:18420"/>
    </cofactor>
</comment>
<feature type="compositionally biased region" description="Basic and acidic residues" evidence="13">
    <location>
        <begin position="252"/>
        <end position="275"/>
    </location>
</feature>
<evidence type="ECO:0000256" key="3">
    <source>
        <dbReference type="ARBA" id="ARBA00004065"/>
    </source>
</evidence>
<keyword evidence="12" id="KW-0460">Magnesium</keyword>
<dbReference type="InterPro" id="IPR012337">
    <property type="entry name" value="RNaseH-like_sf"/>
</dbReference>
<keyword evidence="11" id="KW-0378">Hydrolase</keyword>
<dbReference type="GO" id="GO:0004523">
    <property type="term" value="F:RNA-DNA hybrid ribonuclease activity"/>
    <property type="evidence" value="ECO:0007669"/>
    <property type="project" value="UniProtKB-EC"/>
</dbReference>
<dbReference type="EC" id="3.1.26.4" evidence="6"/>
<comment type="catalytic activity">
    <reaction evidence="1">
        <text>Endonucleolytic cleavage to 5'-phosphomonoester.</text>
        <dbReference type="EC" id="3.1.26.4"/>
    </reaction>
</comment>
<dbReference type="SUPFAM" id="SSF53098">
    <property type="entry name" value="Ribonuclease H-like"/>
    <property type="match status" value="1"/>
</dbReference>
<dbReference type="EMBL" id="BKAM01000090">
    <property type="protein sequence ID" value="GEP73527.1"/>
    <property type="molecule type" value="Genomic_DNA"/>
</dbReference>
<dbReference type="InterPro" id="IPR002156">
    <property type="entry name" value="RNaseH_domain"/>
</dbReference>
<dbReference type="InterPro" id="IPR009027">
    <property type="entry name" value="Ribosomal_bL9/RNase_H1_N"/>
</dbReference>
<proteinExistence type="inferred from homology"/>
<dbReference type="Pfam" id="PF01693">
    <property type="entry name" value="Cauli_VI"/>
    <property type="match status" value="1"/>
</dbReference>
<accession>A0A512PQR4</accession>
<comment type="function">
    <text evidence="3">Endonuclease that specifically degrades the RNA of RNA-DNA hybrids.</text>
</comment>
<organism evidence="15 16">
    <name type="scientific">Lentilactobacillus rapi</name>
    <dbReference type="NCBI Taxonomy" id="481723"/>
    <lineage>
        <taxon>Bacteria</taxon>
        <taxon>Bacillati</taxon>
        <taxon>Bacillota</taxon>
        <taxon>Bacilli</taxon>
        <taxon>Lactobacillales</taxon>
        <taxon>Lactobacillaceae</taxon>
        <taxon>Lentilactobacillus</taxon>
    </lineage>
</organism>
<dbReference type="RefSeq" id="WP_054747932.1">
    <property type="nucleotide sequence ID" value="NZ_BKAM01000090.1"/>
</dbReference>
<dbReference type="Gene3D" id="3.40.970.10">
    <property type="entry name" value="Ribonuclease H1, N-terminal domain"/>
    <property type="match status" value="1"/>
</dbReference>
<dbReference type="SUPFAM" id="SSF55658">
    <property type="entry name" value="L9 N-domain-like"/>
    <property type="match status" value="1"/>
</dbReference>
<keyword evidence="9" id="KW-0479">Metal-binding</keyword>
<dbReference type="AlphaFoldDB" id="A0A512PQR4"/>
<dbReference type="InterPro" id="IPR022892">
    <property type="entry name" value="RNaseHI"/>
</dbReference>
<evidence type="ECO:0000313" key="16">
    <source>
        <dbReference type="Proteomes" id="UP000321569"/>
    </source>
</evidence>
<evidence type="ECO:0000256" key="12">
    <source>
        <dbReference type="ARBA" id="ARBA00022842"/>
    </source>
</evidence>
<dbReference type="STRING" id="1423795.FD12_GL001063"/>
<dbReference type="Proteomes" id="UP000321569">
    <property type="component" value="Unassembled WGS sequence"/>
</dbReference>
<evidence type="ECO:0000256" key="9">
    <source>
        <dbReference type="ARBA" id="ARBA00022723"/>
    </source>
</evidence>
<evidence type="ECO:0000256" key="6">
    <source>
        <dbReference type="ARBA" id="ARBA00012180"/>
    </source>
</evidence>
<evidence type="ECO:0000256" key="5">
    <source>
        <dbReference type="ARBA" id="ARBA00011245"/>
    </source>
</evidence>
<protein>
    <recommendedName>
        <fullName evidence="7">Ribonuclease H</fullName>
        <ecNumber evidence="6">3.1.26.4</ecNumber>
    </recommendedName>
</protein>
<feature type="compositionally biased region" description="Polar residues" evidence="13">
    <location>
        <begin position="233"/>
        <end position="242"/>
    </location>
</feature>
<dbReference type="PANTHER" id="PTHR10642:SF26">
    <property type="entry name" value="RIBONUCLEASE H1"/>
    <property type="match status" value="1"/>
</dbReference>
<evidence type="ECO:0000256" key="11">
    <source>
        <dbReference type="ARBA" id="ARBA00022801"/>
    </source>
</evidence>
<gene>
    <name evidence="15" type="primary">rnh</name>
    <name evidence="15" type="ORF">LRA02_23950</name>
</gene>
<reference evidence="15 16" key="1">
    <citation type="submission" date="2019-07" db="EMBL/GenBank/DDBJ databases">
        <title>Whole genome shotgun sequence of Lactobacillus rapi NBRC 109618.</title>
        <authorList>
            <person name="Hosoyama A."/>
            <person name="Uohara A."/>
            <person name="Ohji S."/>
            <person name="Ichikawa N."/>
        </authorList>
    </citation>
    <scope>NUCLEOTIDE SEQUENCE [LARGE SCALE GENOMIC DNA]</scope>
    <source>
        <strain evidence="15 16">NBRC 109618</strain>
    </source>
</reference>
<dbReference type="PROSITE" id="PS50879">
    <property type="entry name" value="RNASE_H_1"/>
    <property type="match status" value="1"/>
</dbReference>
<keyword evidence="10" id="KW-0255">Endonuclease</keyword>
<feature type="domain" description="RNase H type-1" evidence="14">
    <location>
        <begin position="68"/>
        <end position="225"/>
    </location>
</feature>
<dbReference type="InterPro" id="IPR011320">
    <property type="entry name" value="RNase_H1_N"/>
</dbReference>
<evidence type="ECO:0000259" key="14">
    <source>
        <dbReference type="PROSITE" id="PS50879"/>
    </source>
</evidence>
<dbReference type="InterPro" id="IPR036397">
    <property type="entry name" value="RNaseH_sf"/>
</dbReference>
<dbReference type="GO" id="GO:0043137">
    <property type="term" value="P:DNA replication, removal of RNA primer"/>
    <property type="evidence" value="ECO:0007669"/>
    <property type="project" value="TreeGrafter"/>
</dbReference>
<name>A0A512PQR4_9LACO</name>